<evidence type="ECO:0000256" key="1">
    <source>
        <dbReference type="SAM" id="SignalP"/>
    </source>
</evidence>
<protein>
    <submittedName>
        <fullName evidence="2">Putative secreted protein</fullName>
    </submittedName>
</protein>
<evidence type="ECO:0000313" key="2">
    <source>
        <dbReference type="EMBL" id="NIE45205.1"/>
    </source>
</evidence>
<feature type="chain" id="PRO_5026281616" evidence="1">
    <location>
        <begin position="29"/>
        <end position="103"/>
    </location>
</feature>
<dbReference type="AlphaFoldDB" id="A0A6G5A2G0"/>
<reference evidence="2" key="1">
    <citation type="submission" date="2020-03" db="EMBL/GenBank/DDBJ databases">
        <title>A transcriptome and proteome of the tick Rhipicephalus microplus shaped by the genetic composition of its hosts and developmental stage.</title>
        <authorList>
            <person name="Garcia G.R."/>
            <person name="Ribeiro J.M.C."/>
            <person name="Maruyama S.R."/>
            <person name="Gardinasse L.G."/>
            <person name="Nelson K."/>
            <person name="Ferreira B.R."/>
            <person name="Andrade T.G."/>
            <person name="Santos I.K.F.M."/>
        </authorList>
    </citation>
    <scope>NUCLEOTIDE SEQUENCE</scope>
    <source>
        <strain evidence="2">NSGR</strain>
        <tissue evidence="2">Salivary glands</tissue>
    </source>
</reference>
<accession>A0A6G5A2G0</accession>
<dbReference type="EMBL" id="GIKN01002932">
    <property type="protein sequence ID" value="NIE45205.1"/>
    <property type="molecule type" value="Transcribed_RNA"/>
</dbReference>
<name>A0A6G5A2G0_RHIMP</name>
<organism evidence="2">
    <name type="scientific">Rhipicephalus microplus</name>
    <name type="common">Cattle tick</name>
    <name type="synonym">Boophilus microplus</name>
    <dbReference type="NCBI Taxonomy" id="6941"/>
    <lineage>
        <taxon>Eukaryota</taxon>
        <taxon>Metazoa</taxon>
        <taxon>Ecdysozoa</taxon>
        <taxon>Arthropoda</taxon>
        <taxon>Chelicerata</taxon>
        <taxon>Arachnida</taxon>
        <taxon>Acari</taxon>
        <taxon>Parasitiformes</taxon>
        <taxon>Ixodida</taxon>
        <taxon>Ixodoidea</taxon>
        <taxon>Ixodidae</taxon>
        <taxon>Rhipicephalinae</taxon>
        <taxon>Rhipicephalus</taxon>
        <taxon>Boophilus</taxon>
    </lineage>
</organism>
<proteinExistence type="predicted"/>
<sequence>MGRIGHSQYWWLFVATTVCLHVIGLCMAQDKAKRNIDSAAGSAVDVQRLSRVLSDIAYAGKLVKDALSKAWQSVRKLKIFQRKTRMPWNPLFQLSHEHRRKRK</sequence>
<feature type="signal peptide" evidence="1">
    <location>
        <begin position="1"/>
        <end position="28"/>
    </location>
</feature>
<keyword evidence="1" id="KW-0732">Signal</keyword>